<accession>A0A0F7CKI1</accession>
<reference evidence="2 3" key="1">
    <citation type="submission" date="2015-03" db="EMBL/GenBank/DDBJ databases">
        <authorList>
            <person name="Abdul Halim M."/>
        </authorList>
    </citation>
    <scope>NUCLEOTIDE SEQUENCE [LARGE SCALE GENOMIC DNA]</scope>
    <source>
        <strain evidence="2 3">ATCC 35681</strain>
    </source>
</reference>
<reference evidence="2 3" key="2">
    <citation type="journal article" date="2016" name="Genome Announc.">
        <title>Genome Sequence of a Gram-Positive Diazotroph, Paenibacillus durus Type Strain ATCC 35681.</title>
        <authorList>
            <person name="Halim M.A."/>
            <person name="Rahman A.Y."/>
            <person name="Sim K.S."/>
            <person name="Yam H.C."/>
            <person name="Rahim A.A."/>
            <person name="Ghazali A.H."/>
            <person name="Najimudin N."/>
        </authorList>
    </citation>
    <scope>NUCLEOTIDE SEQUENCE [LARGE SCALE GENOMIC DNA]</scope>
    <source>
        <strain evidence="2 3">ATCC 35681</strain>
    </source>
</reference>
<gene>
    <name evidence="2" type="ORF">VK70_10160</name>
</gene>
<evidence type="ECO:0000313" key="2">
    <source>
        <dbReference type="EMBL" id="AKG37701.1"/>
    </source>
</evidence>
<dbReference type="EMBL" id="CP011114">
    <property type="protein sequence ID" value="AKG37701.1"/>
    <property type="molecule type" value="Genomic_DNA"/>
</dbReference>
<dbReference type="AlphaFoldDB" id="A0A0F7CKI1"/>
<dbReference type="Pfam" id="PF08878">
    <property type="entry name" value="HamA"/>
    <property type="match status" value="1"/>
</dbReference>
<feature type="domain" description="Anti-bacteriophage protein A/HamA C-terminal" evidence="1">
    <location>
        <begin position="5"/>
        <end position="289"/>
    </location>
</feature>
<dbReference type="Proteomes" id="UP000034189">
    <property type="component" value="Chromosome"/>
</dbReference>
<sequence length="296" mass="35084">MDENFLDLFYHEIQSFELDRYNTKINLHTLKIENNIFVYSELVEKLFDCIVTYCLSRKELEIYKNNKGIYVKAIQRLRKWENNDGELGEVLLYCFLESHLRAPKIFTKMELKTSPNDYVKASDGVHVLQVDKNNFQLIFGESKLEKTFQRSLYDAFNSINDFINRSTNNIHDEIRLLNTHLEKESISPALYNVLKKIIMPSAREDEIFKDNAFGIFAGFEITVDDDSRKLSNSEFRKMIRTKIKLEVESQYSYIQKKIDEHKLYGTTFYVYAFPFVEISNTRKRIIKNLMEATNDF</sequence>
<evidence type="ECO:0000259" key="1">
    <source>
        <dbReference type="Pfam" id="PF08878"/>
    </source>
</evidence>
<evidence type="ECO:0000313" key="3">
    <source>
        <dbReference type="Proteomes" id="UP000034189"/>
    </source>
</evidence>
<dbReference type="InterPro" id="IPR014976">
    <property type="entry name" value="AbpA_HamA_C"/>
</dbReference>
<dbReference type="HOGENOM" id="CLU_079361_0_0_9"/>
<organism evidence="2 3">
    <name type="scientific">Paenibacillus durus ATCC 35681</name>
    <dbReference type="NCBI Taxonomy" id="1333534"/>
    <lineage>
        <taxon>Bacteria</taxon>
        <taxon>Bacillati</taxon>
        <taxon>Bacillota</taxon>
        <taxon>Bacilli</taxon>
        <taxon>Bacillales</taxon>
        <taxon>Paenibacillaceae</taxon>
        <taxon>Paenibacillus</taxon>
    </lineage>
</organism>
<dbReference type="OrthoDB" id="4964195at2"/>
<dbReference type="PATRIC" id="fig|1333534.5.peg.2237"/>
<name>A0A0F7CKI1_PAEDU</name>
<proteinExistence type="predicted"/>
<protein>
    <recommendedName>
        <fullName evidence="1">Anti-bacteriophage protein A/HamA C-terminal domain-containing protein</fullName>
    </recommendedName>
</protein>